<keyword evidence="4" id="KW-1185">Reference proteome</keyword>
<dbReference type="EMBL" id="CP009519">
    <property type="protein sequence ID" value="AKB42296.1"/>
    <property type="molecule type" value="Genomic_DNA"/>
</dbReference>
<dbReference type="CDD" id="cd03801">
    <property type="entry name" value="GT4_PimA-like"/>
    <property type="match status" value="1"/>
</dbReference>
<dbReference type="InterPro" id="IPR028098">
    <property type="entry name" value="Glyco_trans_4-like_N"/>
</dbReference>
<reference evidence="3 4" key="1">
    <citation type="submission" date="2014-07" db="EMBL/GenBank/DDBJ databases">
        <title>Methanogenic archaea and the global carbon cycle.</title>
        <authorList>
            <person name="Henriksen J.R."/>
            <person name="Luke J."/>
            <person name="Reinhart S."/>
            <person name="Benedict M.N."/>
            <person name="Youngblut N.D."/>
            <person name="Metcalf M.E."/>
            <person name="Whitaker R.J."/>
            <person name="Metcalf W.W."/>
        </authorList>
    </citation>
    <scope>NUCLEOTIDE SEQUENCE [LARGE SCALE GENOMIC DNA]</scope>
    <source>
        <strain evidence="3 4">Z-761</strain>
        <plasmid evidence="3 4">unnamed</plasmid>
    </source>
</reference>
<dbReference type="GeneID" id="24808370"/>
<dbReference type="Pfam" id="PF13439">
    <property type="entry name" value="Glyco_transf_4"/>
    <property type="match status" value="1"/>
</dbReference>
<evidence type="ECO:0000259" key="2">
    <source>
        <dbReference type="Pfam" id="PF13439"/>
    </source>
</evidence>
<dbReference type="InterPro" id="IPR050194">
    <property type="entry name" value="Glycosyltransferase_grp1"/>
</dbReference>
<dbReference type="Pfam" id="PF00534">
    <property type="entry name" value="Glycos_transf_1"/>
    <property type="match status" value="1"/>
</dbReference>
<dbReference type="GO" id="GO:0016757">
    <property type="term" value="F:glycosyltransferase activity"/>
    <property type="evidence" value="ECO:0007669"/>
    <property type="project" value="InterPro"/>
</dbReference>
<dbReference type="KEGG" id="mvc:MSVAZ_0027"/>
<dbReference type="HOGENOM" id="CLU_009583_2_1_2"/>
<organism evidence="3 4">
    <name type="scientific">Methanosarcina vacuolata Z-761</name>
    <dbReference type="NCBI Taxonomy" id="1434123"/>
    <lineage>
        <taxon>Archaea</taxon>
        <taxon>Methanobacteriati</taxon>
        <taxon>Methanobacteriota</taxon>
        <taxon>Stenosarchaea group</taxon>
        <taxon>Methanomicrobia</taxon>
        <taxon>Methanosarcinales</taxon>
        <taxon>Methanosarcinaceae</taxon>
        <taxon>Methanosarcina</taxon>
    </lineage>
</organism>
<dbReference type="Proteomes" id="UP000033096">
    <property type="component" value="Plasmid unnamed"/>
</dbReference>
<dbReference type="PANTHER" id="PTHR45947">
    <property type="entry name" value="SULFOQUINOVOSYL TRANSFERASE SQD2"/>
    <property type="match status" value="1"/>
</dbReference>
<dbReference type="RefSeq" id="WP_052725289.1">
    <property type="nucleotide sequence ID" value="NZ_CP009519.1"/>
</dbReference>
<keyword evidence="3" id="KW-0614">Plasmid</keyword>
<geneLocation type="plasmid" evidence="3 4">
    <name>unnamed</name>
</geneLocation>
<accession>A0A0E3LGC8</accession>
<evidence type="ECO:0000259" key="1">
    <source>
        <dbReference type="Pfam" id="PF00534"/>
    </source>
</evidence>
<evidence type="ECO:0000313" key="4">
    <source>
        <dbReference type="Proteomes" id="UP000033096"/>
    </source>
</evidence>
<name>A0A0E3LGC8_9EURY</name>
<feature type="domain" description="Glycosyltransferase subfamily 4-like N-terminal" evidence="2">
    <location>
        <begin position="15"/>
        <end position="180"/>
    </location>
</feature>
<dbReference type="AlphaFoldDB" id="A0A0E3LGC8"/>
<sequence>MRILRVAADLYPSVMGGIGLHAHEMSKEQINMGHNLTVYTCIDSNPVISSTYNYDVHGFKPFMQIFGNSIAPSMILDLFKNMHNYDIIHAHSHLCFSTNLCAILRKMGSSPLVITTHGGLNSQRAPKLVQNVYNATVAKMTFDAADKIICYTDIEKSEMIDFGVKPEKIAVIHNGIDTDRFIPLKEPDFKKKNLLWIGRYVPGKGVEYLIEAFSLLKQKYPEVSLTMVGRGPKKEKIMQRINELNLQNSITIKDFVPNSEIVQLYHSSNVLLLPSLREGVPRVILEAMSCGIPVVCTGLPHLVDIVDGSGFLVPLKDPDTLAEKTSQILSDPTLAKKFGENGRKKVVENYSWKDTVQKTMKLYAELI</sequence>
<feature type="domain" description="Glycosyl transferase family 1" evidence="1">
    <location>
        <begin position="190"/>
        <end position="344"/>
    </location>
</feature>
<gene>
    <name evidence="3" type="ORF">MSVAZ_0027</name>
</gene>
<proteinExistence type="predicted"/>
<dbReference type="PATRIC" id="fig|1434123.4.peg.4334"/>
<evidence type="ECO:0000313" key="3">
    <source>
        <dbReference type="EMBL" id="AKB42296.1"/>
    </source>
</evidence>
<protein>
    <submittedName>
        <fullName evidence="3">LPS biosynthesis protein</fullName>
    </submittedName>
</protein>
<dbReference type="SUPFAM" id="SSF53756">
    <property type="entry name" value="UDP-Glycosyltransferase/glycogen phosphorylase"/>
    <property type="match status" value="1"/>
</dbReference>
<dbReference type="PANTHER" id="PTHR45947:SF3">
    <property type="entry name" value="SULFOQUINOVOSYL TRANSFERASE SQD2"/>
    <property type="match status" value="1"/>
</dbReference>
<dbReference type="InterPro" id="IPR001296">
    <property type="entry name" value="Glyco_trans_1"/>
</dbReference>
<dbReference type="Gene3D" id="3.40.50.2000">
    <property type="entry name" value="Glycogen Phosphorylase B"/>
    <property type="match status" value="2"/>
</dbReference>